<gene>
    <name evidence="10" type="ORF">GCM10022377_22780</name>
</gene>
<evidence type="ECO:0000256" key="6">
    <source>
        <dbReference type="ARBA" id="ARBA00023125"/>
    </source>
</evidence>
<keyword evidence="2 8" id="KW-0645">Protease</keyword>
<keyword evidence="5" id="KW-0190">Covalent protein-DNA linkage</keyword>
<evidence type="ECO:0000256" key="8">
    <source>
        <dbReference type="RuleBase" id="RU364100"/>
    </source>
</evidence>
<dbReference type="PANTHER" id="PTHR13604:SF0">
    <property type="entry name" value="ABASIC SITE PROCESSING PROTEIN HMCES"/>
    <property type="match status" value="1"/>
</dbReference>
<dbReference type="PANTHER" id="PTHR13604">
    <property type="entry name" value="DC12-RELATED"/>
    <property type="match status" value="1"/>
</dbReference>
<name>A0ABP7DPJ3_9MICC</name>
<dbReference type="EMBL" id="BAABCJ010000005">
    <property type="protein sequence ID" value="GAA3708406.1"/>
    <property type="molecule type" value="Genomic_DNA"/>
</dbReference>
<sequence>MAELGVDRVTGDEVPPSWNIAPTQKVRIVTGRGGGGHDGSVLDQAVSDSAVFDHAASEKAVSGRGLETARWGLVPIWAKSRSVGVRAINARSETVLEKPTFRSAAVKRRALVPADGYYEWSGQKGAKIPTYLHGGDGEPLAFAGLYELWRDPEVPEGEPDAWLMTTTVLTRPATDALGHIHDRTPVIVPPGLRDDWLDPGLTDRSRIQQLIDAIPDPSLLPHRVGPAVGNVRNDGPELIAPVAEGGGAADDGGTAGGGTAGDGTAGDDALFY</sequence>
<comment type="similarity">
    <text evidence="1 8">Belongs to the SOS response-associated peptidase family.</text>
</comment>
<evidence type="ECO:0000256" key="5">
    <source>
        <dbReference type="ARBA" id="ARBA00023124"/>
    </source>
</evidence>
<keyword evidence="4 8" id="KW-0378">Hydrolase</keyword>
<keyword evidence="3" id="KW-0227">DNA damage</keyword>
<dbReference type="Proteomes" id="UP001501536">
    <property type="component" value="Unassembled WGS sequence"/>
</dbReference>
<comment type="caution">
    <text evidence="10">The sequence shown here is derived from an EMBL/GenBank/DDBJ whole genome shotgun (WGS) entry which is preliminary data.</text>
</comment>
<proteinExistence type="inferred from homology"/>
<evidence type="ECO:0000256" key="7">
    <source>
        <dbReference type="ARBA" id="ARBA00023239"/>
    </source>
</evidence>
<keyword evidence="6" id="KW-0238">DNA-binding</keyword>
<dbReference type="InterPro" id="IPR036590">
    <property type="entry name" value="SRAP-like"/>
</dbReference>
<dbReference type="Pfam" id="PF02586">
    <property type="entry name" value="SRAP"/>
    <property type="match status" value="1"/>
</dbReference>
<accession>A0ABP7DPJ3</accession>
<evidence type="ECO:0000256" key="1">
    <source>
        <dbReference type="ARBA" id="ARBA00008136"/>
    </source>
</evidence>
<dbReference type="SUPFAM" id="SSF143081">
    <property type="entry name" value="BB1717-like"/>
    <property type="match status" value="1"/>
</dbReference>
<dbReference type="EC" id="3.4.-.-" evidence="8"/>
<evidence type="ECO:0000313" key="11">
    <source>
        <dbReference type="Proteomes" id="UP001501536"/>
    </source>
</evidence>
<feature type="region of interest" description="Disordered" evidence="9">
    <location>
        <begin position="242"/>
        <end position="268"/>
    </location>
</feature>
<evidence type="ECO:0000313" key="10">
    <source>
        <dbReference type="EMBL" id="GAA3708406.1"/>
    </source>
</evidence>
<reference evidence="11" key="1">
    <citation type="journal article" date="2019" name="Int. J. Syst. Evol. Microbiol.">
        <title>The Global Catalogue of Microorganisms (GCM) 10K type strain sequencing project: providing services to taxonomists for standard genome sequencing and annotation.</title>
        <authorList>
            <consortium name="The Broad Institute Genomics Platform"/>
            <consortium name="The Broad Institute Genome Sequencing Center for Infectious Disease"/>
            <person name="Wu L."/>
            <person name="Ma J."/>
        </authorList>
    </citation>
    <scope>NUCLEOTIDE SEQUENCE [LARGE SCALE GENOMIC DNA]</scope>
    <source>
        <strain evidence="11">JCM 16961</strain>
    </source>
</reference>
<keyword evidence="11" id="KW-1185">Reference proteome</keyword>
<evidence type="ECO:0000256" key="3">
    <source>
        <dbReference type="ARBA" id="ARBA00022763"/>
    </source>
</evidence>
<evidence type="ECO:0000256" key="9">
    <source>
        <dbReference type="SAM" id="MobiDB-lite"/>
    </source>
</evidence>
<dbReference type="Gene3D" id="3.90.1680.10">
    <property type="entry name" value="SOS response associated peptidase-like"/>
    <property type="match status" value="1"/>
</dbReference>
<evidence type="ECO:0000256" key="2">
    <source>
        <dbReference type="ARBA" id="ARBA00022670"/>
    </source>
</evidence>
<evidence type="ECO:0000256" key="4">
    <source>
        <dbReference type="ARBA" id="ARBA00022801"/>
    </source>
</evidence>
<keyword evidence="7" id="KW-0456">Lyase</keyword>
<protein>
    <recommendedName>
        <fullName evidence="8">Abasic site processing protein</fullName>
        <ecNumber evidence="8">3.4.-.-</ecNumber>
    </recommendedName>
</protein>
<organism evidence="10 11">
    <name type="scientific">Zhihengliuella alba</name>
    <dbReference type="NCBI Taxonomy" id="547018"/>
    <lineage>
        <taxon>Bacteria</taxon>
        <taxon>Bacillati</taxon>
        <taxon>Actinomycetota</taxon>
        <taxon>Actinomycetes</taxon>
        <taxon>Micrococcales</taxon>
        <taxon>Micrococcaceae</taxon>
        <taxon>Zhihengliuella</taxon>
    </lineage>
</organism>
<dbReference type="InterPro" id="IPR003738">
    <property type="entry name" value="SRAP"/>
</dbReference>
<feature type="compositionally biased region" description="Gly residues" evidence="9">
    <location>
        <begin position="244"/>
        <end position="264"/>
    </location>
</feature>